<dbReference type="FunFam" id="3.30.1380.20:FF:000002">
    <property type="entry name" value="Trafficking protein particle complex subunit"/>
    <property type="match status" value="1"/>
</dbReference>
<evidence type="ECO:0000256" key="6">
    <source>
        <dbReference type="ARBA" id="ARBA00023034"/>
    </source>
</evidence>
<evidence type="ECO:0000313" key="9">
    <source>
        <dbReference type="Proteomes" id="UP000007797"/>
    </source>
</evidence>
<dbReference type="GO" id="GO:0006888">
    <property type="term" value="P:endoplasmic reticulum to Golgi vesicle-mediated transport"/>
    <property type="evidence" value="ECO:0007669"/>
    <property type="project" value="TreeGrafter"/>
</dbReference>
<dbReference type="GO" id="GO:1990070">
    <property type="term" value="C:TRAPPI protein complex"/>
    <property type="evidence" value="ECO:0007669"/>
    <property type="project" value="TreeGrafter"/>
</dbReference>
<comment type="subcellular location">
    <subcellularLocation>
        <location evidence="1">Endoplasmic reticulum</location>
    </subcellularLocation>
    <subcellularLocation>
        <location evidence="7">Golgi apparatus</location>
        <location evidence="7">cis-Golgi network</location>
    </subcellularLocation>
</comment>
<dbReference type="GeneID" id="14865522"/>
<evidence type="ECO:0000256" key="7">
    <source>
        <dbReference type="PIRNR" id="PIRNR017479"/>
    </source>
</evidence>
<evidence type="ECO:0000256" key="4">
    <source>
        <dbReference type="ARBA" id="ARBA00022824"/>
    </source>
</evidence>
<dbReference type="OrthoDB" id="10254842at2759"/>
<sequence length="199" mass="22012">MASNINKNAVNIVDRPLPKGKTEINLSSFAFLFSEIIQYSQDRIKAGHELEKKLSDIGFLVGTRVLELLVFREKNPKRETKLLGILSFIHSNVWKALFGKQADSLEKSTEADDECKKTTTTNSTYMISDANMIVNKYISLPKSLSSLNCASFVAGIVEGILSSAEFPARVTAHNVAVEGKRFTKTVILIKFNAEALVGR</sequence>
<dbReference type="GO" id="GO:0005783">
    <property type="term" value="C:endoplasmic reticulum"/>
    <property type="evidence" value="ECO:0007669"/>
    <property type="project" value="UniProtKB-SubCell"/>
</dbReference>
<comment type="similarity">
    <text evidence="2 7">Belongs to the TRAPP small subunits family. BET3 subfamily.</text>
</comment>
<dbReference type="KEGG" id="dfa:DFA_11607"/>
<dbReference type="SUPFAM" id="SSF111126">
    <property type="entry name" value="Ligand-binding domain in the NO signalling and Golgi transport"/>
    <property type="match status" value="1"/>
</dbReference>
<comment type="subunit">
    <text evidence="7">Part of the multisubunit TRAPP (transport protein particle) complex.</text>
</comment>
<reference evidence="9" key="1">
    <citation type="journal article" date="2011" name="Genome Res.">
        <title>Phylogeny-wide analysis of social amoeba genomes highlights ancient origins for complex intercellular communication.</title>
        <authorList>
            <person name="Heidel A.J."/>
            <person name="Lawal H.M."/>
            <person name="Felder M."/>
            <person name="Schilde C."/>
            <person name="Helps N.R."/>
            <person name="Tunggal B."/>
            <person name="Rivero F."/>
            <person name="John U."/>
            <person name="Schleicher M."/>
            <person name="Eichinger L."/>
            <person name="Platzer M."/>
            <person name="Noegel A.A."/>
            <person name="Schaap P."/>
            <person name="Gloeckner G."/>
        </authorList>
    </citation>
    <scope>NUCLEOTIDE SEQUENCE [LARGE SCALE GENOMIC DNA]</scope>
    <source>
        <strain evidence="9">SH3</strain>
    </source>
</reference>
<dbReference type="PIRSF" id="PIRSF017479">
    <property type="entry name" value="TRAPP_I_complex_Trs31"/>
    <property type="match status" value="1"/>
</dbReference>
<keyword evidence="3 7" id="KW-0813">Transport</keyword>
<evidence type="ECO:0000256" key="3">
    <source>
        <dbReference type="ARBA" id="ARBA00022448"/>
    </source>
</evidence>
<name>F4QDP9_CACFS</name>
<proteinExistence type="inferred from homology"/>
<keyword evidence="5 7" id="KW-0931">ER-Golgi transport</keyword>
<dbReference type="GO" id="GO:1990072">
    <property type="term" value="C:TRAPPIII protein complex"/>
    <property type="evidence" value="ECO:0007669"/>
    <property type="project" value="TreeGrafter"/>
</dbReference>
<dbReference type="AlphaFoldDB" id="F4QDP9"/>
<gene>
    <name evidence="8" type="ORF">DFA_11607</name>
</gene>
<dbReference type="Proteomes" id="UP000007797">
    <property type="component" value="Unassembled WGS sequence"/>
</dbReference>
<protein>
    <recommendedName>
        <fullName evidence="7">Trafficking protein particle complex subunit</fullName>
    </recommendedName>
</protein>
<dbReference type="EMBL" id="GL883029">
    <property type="protein sequence ID" value="EGG13846.1"/>
    <property type="molecule type" value="Genomic_DNA"/>
</dbReference>
<dbReference type="InterPro" id="IPR024096">
    <property type="entry name" value="NO_sig/Golgi_transp_ligand-bd"/>
</dbReference>
<dbReference type="GO" id="GO:1990071">
    <property type="term" value="C:TRAPPII protein complex"/>
    <property type="evidence" value="ECO:0007669"/>
    <property type="project" value="TreeGrafter"/>
</dbReference>
<evidence type="ECO:0000256" key="5">
    <source>
        <dbReference type="ARBA" id="ARBA00022892"/>
    </source>
</evidence>
<dbReference type="PANTHER" id="PTHR20902:SF0">
    <property type="entry name" value="TRAFFICKING PROTEIN PARTICLE COMPLEX SUBUNIT 5"/>
    <property type="match status" value="1"/>
</dbReference>
<organism evidence="8 9">
    <name type="scientific">Cavenderia fasciculata</name>
    <name type="common">Slime mold</name>
    <name type="synonym">Dictyostelium fasciculatum</name>
    <dbReference type="NCBI Taxonomy" id="261658"/>
    <lineage>
        <taxon>Eukaryota</taxon>
        <taxon>Amoebozoa</taxon>
        <taxon>Evosea</taxon>
        <taxon>Eumycetozoa</taxon>
        <taxon>Dictyostelia</taxon>
        <taxon>Acytosteliales</taxon>
        <taxon>Cavenderiaceae</taxon>
        <taxon>Cavenderia</taxon>
    </lineage>
</organism>
<evidence type="ECO:0000313" key="8">
    <source>
        <dbReference type="EMBL" id="EGG13846.1"/>
    </source>
</evidence>
<accession>F4QDP9</accession>
<dbReference type="STRING" id="1054147.F4QDP9"/>
<keyword evidence="4 7" id="KW-0256">Endoplasmic reticulum</keyword>
<dbReference type="InterPro" id="IPR016696">
    <property type="entry name" value="TRAPP-I_su5"/>
</dbReference>
<dbReference type="Gene3D" id="3.30.1380.20">
    <property type="entry name" value="Trafficking protein particle complex subunit 3"/>
    <property type="match status" value="1"/>
</dbReference>
<keyword evidence="6 7" id="KW-0333">Golgi apparatus</keyword>
<evidence type="ECO:0000256" key="1">
    <source>
        <dbReference type="ARBA" id="ARBA00004240"/>
    </source>
</evidence>
<dbReference type="Pfam" id="PF04051">
    <property type="entry name" value="TRAPP"/>
    <property type="match status" value="1"/>
</dbReference>
<dbReference type="CDD" id="cd14943">
    <property type="entry name" value="TRAPPC5_Trs31"/>
    <property type="match status" value="1"/>
</dbReference>
<dbReference type="PANTHER" id="PTHR20902">
    <property type="entry name" value="41-2 PROTEIN ANTIGEN-RELATED"/>
    <property type="match status" value="1"/>
</dbReference>
<keyword evidence="9" id="KW-1185">Reference proteome</keyword>
<dbReference type="RefSeq" id="XP_004350554.1">
    <property type="nucleotide sequence ID" value="XM_004350503.1"/>
</dbReference>
<dbReference type="InterPro" id="IPR007194">
    <property type="entry name" value="TRAPP_component"/>
</dbReference>
<dbReference type="OMA" id="YMVKFDD"/>
<evidence type="ECO:0000256" key="2">
    <source>
        <dbReference type="ARBA" id="ARBA00006218"/>
    </source>
</evidence>